<evidence type="ECO:0000313" key="8">
    <source>
        <dbReference type="Proteomes" id="UP000585474"/>
    </source>
</evidence>
<dbReference type="Proteomes" id="UP000585474">
    <property type="component" value="Unassembled WGS sequence"/>
</dbReference>
<dbReference type="InterPro" id="IPR036869">
    <property type="entry name" value="J_dom_sf"/>
</dbReference>
<feature type="domain" description="Glycoside hydrolase family 5" evidence="6">
    <location>
        <begin position="39"/>
        <end position="128"/>
    </location>
</feature>
<evidence type="ECO:0000256" key="3">
    <source>
        <dbReference type="ARBA" id="ARBA00012706"/>
    </source>
</evidence>
<dbReference type="Gene3D" id="3.20.20.80">
    <property type="entry name" value="Glycosidases"/>
    <property type="match status" value="1"/>
</dbReference>
<accession>A0A7J0DUW4</accession>
<dbReference type="SUPFAM" id="SSF51445">
    <property type="entry name" value="(Trans)glycosidases"/>
    <property type="match status" value="1"/>
</dbReference>
<evidence type="ECO:0000313" key="7">
    <source>
        <dbReference type="EMBL" id="GFS41520.1"/>
    </source>
</evidence>
<dbReference type="InterPro" id="IPR045053">
    <property type="entry name" value="MAN-like"/>
</dbReference>
<comment type="similarity">
    <text evidence="2">Belongs to the glycosyl hydrolase 5 (cellulase A) family.</text>
</comment>
<proteinExistence type="inferred from homology"/>
<protein>
    <recommendedName>
        <fullName evidence="3">mannan endo-1,4-beta-mannosidase</fullName>
        <ecNumber evidence="3">3.2.1.78</ecNumber>
    </recommendedName>
</protein>
<evidence type="ECO:0000256" key="5">
    <source>
        <dbReference type="ARBA" id="ARBA00023295"/>
    </source>
</evidence>
<dbReference type="InterPro" id="IPR001623">
    <property type="entry name" value="DnaJ_domain"/>
</dbReference>
<keyword evidence="4 7" id="KW-0378">Hydrolase</keyword>
<dbReference type="GO" id="GO:0003676">
    <property type="term" value="F:nucleic acid binding"/>
    <property type="evidence" value="ECO:0007669"/>
    <property type="project" value="InterPro"/>
</dbReference>
<comment type="catalytic activity">
    <reaction evidence="1">
        <text>Random hydrolysis of (1-&gt;4)-beta-D-mannosidic linkages in mannans, galactomannans and glucomannans.</text>
        <dbReference type="EC" id="3.2.1.78"/>
    </reaction>
</comment>
<evidence type="ECO:0000256" key="1">
    <source>
        <dbReference type="ARBA" id="ARBA00001678"/>
    </source>
</evidence>
<dbReference type="InterPro" id="IPR001547">
    <property type="entry name" value="Glyco_hydro_5"/>
</dbReference>
<keyword evidence="5" id="KW-0326">Glycosidase</keyword>
<dbReference type="InterPro" id="IPR035979">
    <property type="entry name" value="RBD_domain_sf"/>
</dbReference>
<dbReference type="GO" id="GO:0016985">
    <property type="term" value="F:mannan endo-1,4-beta-mannosidase activity"/>
    <property type="evidence" value="ECO:0007669"/>
    <property type="project" value="UniProtKB-EC"/>
</dbReference>
<comment type="caution">
    <text evidence="7">The sequence shown here is derived from an EMBL/GenBank/DDBJ whole genome shotgun (WGS) entry which is preliminary data.</text>
</comment>
<evidence type="ECO:0000256" key="2">
    <source>
        <dbReference type="ARBA" id="ARBA00005641"/>
    </source>
</evidence>
<dbReference type="OrthoDB" id="439808at2759"/>
<dbReference type="Pfam" id="PF26410">
    <property type="entry name" value="GH5_mannosidase"/>
    <property type="match status" value="1"/>
</dbReference>
<sequence length="152" mass="17285">MAEVKFRCFVGGLAWATGDRSLKNAFAQFGDIIESKSIELQISPSRYDEHVFRALDHVITEAGQHGIRMLLSLVNNLQAYGGKTQYVQWAWEEGVGLSSSNDSFFYDPSIRHYFKNHVKDDLKKAYRKAAIKNHPDKGGDPEEISRLFCRSL</sequence>
<dbReference type="PANTHER" id="PTHR31451">
    <property type="match status" value="1"/>
</dbReference>
<name>A0A7J0DUW4_9ERIC</name>
<dbReference type="SUPFAM" id="SSF54928">
    <property type="entry name" value="RNA-binding domain, RBD"/>
    <property type="match status" value="1"/>
</dbReference>
<evidence type="ECO:0000259" key="6">
    <source>
        <dbReference type="Pfam" id="PF26410"/>
    </source>
</evidence>
<dbReference type="InterPro" id="IPR017853">
    <property type="entry name" value="GH"/>
</dbReference>
<reference evidence="8" key="1">
    <citation type="submission" date="2019-07" db="EMBL/GenBank/DDBJ databases">
        <title>De Novo Assembly of kiwifruit Actinidia rufa.</title>
        <authorList>
            <person name="Sugita-Konishi S."/>
            <person name="Sato K."/>
            <person name="Mori E."/>
            <person name="Abe Y."/>
            <person name="Kisaki G."/>
            <person name="Hamano K."/>
            <person name="Suezawa K."/>
            <person name="Otani M."/>
            <person name="Fukuda T."/>
            <person name="Manabe T."/>
            <person name="Gomi K."/>
            <person name="Tabuchi M."/>
            <person name="Akimitsu K."/>
            <person name="Kataoka I."/>
        </authorList>
    </citation>
    <scope>NUCLEOTIDE SEQUENCE [LARGE SCALE GENOMIC DNA]</scope>
    <source>
        <strain evidence="8">cv. Fuchu</strain>
    </source>
</reference>
<dbReference type="PANTHER" id="PTHR31451:SF45">
    <property type="entry name" value="MANNAN ENDO-1,4-BETA-MANNOSIDASE 2"/>
    <property type="match status" value="1"/>
</dbReference>
<dbReference type="EC" id="3.2.1.78" evidence="3"/>
<evidence type="ECO:0000256" key="4">
    <source>
        <dbReference type="ARBA" id="ARBA00022801"/>
    </source>
</evidence>
<keyword evidence="8" id="KW-1185">Reference proteome</keyword>
<dbReference type="AlphaFoldDB" id="A0A7J0DUW4"/>
<dbReference type="CDD" id="cd06257">
    <property type="entry name" value="DnaJ"/>
    <property type="match status" value="1"/>
</dbReference>
<organism evidence="7 8">
    <name type="scientific">Actinidia rufa</name>
    <dbReference type="NCBI Taxonomy" id="165716"/>
    <lineage>
        <taxon>Eukaryota</taxon>
        <taxon>Viridiplantae</taxon>
        <taxon>Streptophyta</taxon>
        <taxon>Embryophyta</taxon>
        <taxon>Tracheophyta</taxon>
        <taxon>Spermatophyta</taxon>
        <taxon>Magnoliopsida</taxon>
        <taxon>eudicotyledons</taxon>
        <taxon>Gunneridae</taxon>
        <taxon>Pentapetalae</taxon>
        <taxon>asterids</taxon>
        <taxon>Ericales</taxon>
        <taxon>Actinidiaceae</taxon>
        <taxon>Actinidia</taxon>
    </lineage>
</organism>
<dbReference type="EMBL" id="BJWL01000379">
    <property type="protein sequence ID" value="GFS41520.1"/>
    <property type="molecule type" value="Genomic_DNA"/>
</dbReference>
<dbReference type="SUPFAM" id="SSF46565">
    <property type="entry name" value="Chaperone J-domain"/>
    <property type="match status" value="1"/>
</dbReference>
<gene>
    <name evidence="7" type="ORF">Acr_00g0074830</name>
</gene>